<evidence type="ECO:0000313" key="5">
    <source>
        <dbReference type="Proteomes" id="UP000606463"/>
    </source>
</evidence>
<dbReference type="InterPro" id="IPR052037">
    <property type="entry name" value="LPS_export_LptA"/>
</dbReference>
<evidence type="ECO:0000313" key="4">
    <source>
        <dbReference type="EMBL" id="HIP98668.1"/>
    </source>
</evidence>
<feature type="signal peptide" evidence="2">
    <location>
        <begin position="1"/>
        <end position="20"/>
    </location>
</feature>
<dbReference type="AlphaFoldDB" id="A0A9D0YQG3"/>
<dbReference type="InterPro" id="IPR005653">
    <property type="entry name" value="OstA-like_N"/>
</dbReference>
<dbReference type="Gene3D" id="2.60.450.10">
    <property type="entry name" value="Lipopolysaccharide (LPS) transport protein A like domain"/>
    <property type="match status" value="1"/>
</dbReference>
<dbReference type="GO" id="GO:0009279">
    <property type="term" value="C:cell outer membrane"/>
    <property type="evidence" value="ECO:0007669"/>
    <property type="project" value="TreeGrafter"/>
</dbReference>
<sequence>MFKFLLTLISLVFSLTPSFAEGIKIDAKSFKAYGENKVSYTGNVKVTIGSRGELTCDVLTVYLNDKGDVKKVSANGHVRYSDETYTIVGKMAEYDPINSLVIFTGNVVVKTKSGILKGDKAFFNLKTKRFEMFSNEKVRTVFKIQEKVNGEEKASTG</sequence>
<feature type="chain" id="PRO_5039570958" description="Organic solvent tolerance-like N-terminal domain-containing protein" evidence="2">
    <location>
        <begin position="21"/>
        <end position="157"/>
    </location>
</feature>
<keyword evidence="1 2" id="KW-0732">Signal</keyword>
<gene>
    <name evidence="4" type="ORF">EYH37_04830</name>
</gene>
<accession>A0A9D0YQG3</accession>
<dbReference type="PANTHER" id="PTHR36504">
    <property type="entry name" value="LIPOPOLYSACCHARIDE EXPORT SYSTEM PROTEIN LPTA"/>
    <property type="match status" value="1"/>
</dbReference>
<dbReference type="GO" id="GO:0015920">
    <property type="term" value="P:lipopolysaccharide transport"/>
    <property type="evidence" value="ECO:0007669"/>
    <property type="project" value="TreeGrafter"/>
</dbReference>
<dbReference type="GO" id="GO:0017089">
    <property type="term" value="F:glycolipid transfer activity"/>
    <property type="evidence" value="ECO:0007669"/>
    <property type="project" value="TreeGrafter"/>
</dbReference>
<dbReference type="Proteomes" id="UP000606463">
    <property type="component" value="Unassembled WGS sequence"/>
</dbReference>
<evidence type="ECO:0000259" key="3">
    <source>
        <dbReference type="Pfam" id="PF03968"/>
    </source>
</evidence>
<dbReference type="Pfam" id="PF03968">
    <property type="entry name" value="LptD_N"/>
    <property type="match status" value="1"/>
</dbReference>
<protein>
    <recommendedName>
        <fullName evidence="3">Organic solvent tolerance-like N-terminal domain-containing protein</fullName>
    </recommendedName>
</protein>
<reference evidence="4" key="1">
    <citation type="journal article" date="2020" name="ISME J.">
        <title>Gammaproteobacteria mediating utilization of methyl-, sulfur- and petroleum organic compounds in deep ocean hydrothermal plumes.</title>
        <authorList>
            <person name="Zhou Z."/>
            <person name="Liu Y."/>
            <person name="Pan J."/>
            <person name="Cron B.R."/>
            <person name="Toner B.M."/>
            <person name="Anantharaman K."/>
            <person name="Breier J.A."/>
            <person name="Dick G.J."/>
            <person name="Li M."/>
        </authorList>
    </citation>
    <scope>NUCLEOTIDE SEQUENCE</scope>
    <source>
        <strain evidence="4">SZUA-1501</strain>
    </source>
</reference>
<name>A0A9D0YQG3_AQUAO</name>
<dbReference type="EMBL" id="DQVE01000049">
    <property type="protein sequence ID" value="HIP98668.1"/>
    <property type="molecule type" value="Genomic_DNA"/>
</dbReference>
<dbReference type="GO" id="GO:0030288">
    <property type="term" value="C:outer membrane-bounded periplasmic space"/>
    <property type="evidence" value="ECO:0007669"/>
    <property type="project" value="TreeGrafter"/>
</dbReference>
<evidence type="ECO:0000256" key="1">
    <source>
        <dbReference type="ARBA" id="ARBA00022729"/>
    </source>
</evidence>
<proteinExistence type="predicted"/>
<comment type="caution">
    <text evidence="4">The sequence shown here is derived from an EMBL/GenBank/DDBJ whole genome shotgun (WGS) entry which is preliminary data.</text>
</comment>
<dbReference type="PANTHER" id="PTHR36504:SF1">
    <property type="entry name" value="LIPOPOLYSACCHARIDE EXPORT SYSTEM PROTEIN LPTA"/>
    <property type="match status" value="1"/>
</dbReference>
<organism evidence="4 5">
    <name type="scientific">Aquifex aeolicus</name>
    <dbReference type="NCBI Taxonomy" id="63363"/>
    <lineage>
        <taxon>Bacteria</taxon>
        <taxon>Pseudomonadati</taxon>
        <taxon>Aquificota</taxon>
        <taxon>Aquificia</taxon>
        <taxon>Aquificales</taxon>
        <taxon>Aquificaceae</taxon>
        <taxon>Aquifex</taxon>
    </lineage>
</organism>
<evidence type="ECO:0000256" key="2">
    <source>
        <dbReference type="SAM" id="SignalP"/>
    </source>
</evidence>
<feature type="domain" description="Organic solvent tolerance-like N-terminal" evidence="3">
    <location>
        <begin position="24"/>
        <end position="128"/>
    </location>
</feature>